<dbReference type="Proteomes" id="UP000673375">
    <property type="component" value="Unassembled WGS sequence"/>
</dbReference>
<accession>A0ABS4CEF6</accession>
<protein>
    <submittedName>
        <fullName evidence="1">Uncharacterized protein</fullName>
    </submittedName>
</protein>
<dbReference type="EMBL" id="JAEDXU010000001">
    <property type="protein sequence ID" value="MBP1044882.1"/>
    <property type="molecule type" value="Genomic_DNA"/>
</dbReference>
<reference evidence="1 2" key="1">
    <citation type="submission" date="2020-12" db="EMBL/GenBank/DDBJ databases">
        <title>Vagococcus allomyrinae sp. nov. and Enterococcus lavae sp. nov., isolated from the larvae of Allomyrina dichotoma.</title>
        <authorList>
            <person name="Lee S.D."/>
        </authorList>
    </citation>
    <scope>NUCLEOTIDE SEQUENCE [LARGE SCALE GENOMIC DNA]</scope>
    <source>
        <strain evidence="1 2">BWM-S5</strain>
    </source>
</reference>
<name>A0ABS4CEF6_9ENTE</name>
<keyword evidence="2" id="KW-1185">Reference proteome</keyword>
<sequence length="62" mass="7650">MSYTTDQEKQILQLIKWRRKAIQEERDLLKKAKELTDYKIKQVAEELEELRLLEIKNREMMI</sequence>
<dbReference type="RefSeq" id="WP_209555677.1">
    <property type="nucleotide sequence ID" value="NZ_JAEDXU010000001.1"/>
</dbReference>
<comment type="caution">
    <text evidence="1">The sequence shown here is derived from an EMBL/GenBank/DDBJ whole genome shotgun (WGS) entry which is preliminary data.</text>
</comment>
<evidence type="ECO:0000313" key="2">
    <source>
        <dbReference type="Proteomes" id="UP000673375"/>
    </source>
</evidence>
<organism evidence="1 2">
    <name type="scientific">Enterococcus larvae</name>
    <dbReference type="NCBI Taxonomy" id="2794352"/>
    <lineage>
        <taxon>Bacteria</taxon>
        <taxon>Bacillati</taxon>
        <taxon>Bacillota</taxon>
        <taxon>Bacilli</taxon>
        <taxon>Lactobacillales</taxon>
        <taxon>Enterococcaceae</taxon>
        <taxon>Enterococcus</taxon>
    </lineage>
</organism>
<proteinExistence type="predicted"/>
<gene>
    <name evidence="1" type="ORF">I6N96_01220</name>
</gene>
<evidence type="ECO:0000313" key="1">
    <source>
        <dbReference type="EMBL" id="MBP1044882.1"/>
    </source>
</evidence>